<feature type="transmembrane region" description="Helical" evidence="9">
    <location>
        <begin position="309"/>
        <end position="330"/>
    </location>
</feature>
<feature type="transmembrane region" description="Helical" evidence="9">
    <location>
        <begin position="241"/>
        <end position="266"/>
    </location>
</feature>
<organism evidence="11 12">
    <name type="scientific">Enterococcus termitis</name>
    <dbReference type="NCBI Taxonomy" id="332950"/>
    <lineage>
        <taxon>Bacteria</taxon>
        <taxon>Bacillati</taxon>
        <taxon>Bacillota</taxon>
        <taxon>Bacilli</taxon>
        <taxon>Lactobacillales</taxon>
        <taxon>Enterococcaceae</taxon>
        <taxon>Enterococcus</taxon>
    </lineage>
</organism>
<feature type="transmembrane region" description="Helical" evidence="9">
    <location>
        <begin position="27"/>
        <end position="49"/>
    </location>
</feature>
<evidence type="ECO:0000313" key="11">
    <source>
        <dbReference type="EMBL" id="OEG09978.1"/>
    </source>
</evidence>
<evidence type="ECO:0000256" key="9">
    <source>
        <dbReference type="SAM" id="Phobius"/>
    </source>
</evidence>
<dbReference type="GO" id="GO:0005886">
    <property type="term" value="C:plasma membrane"/>
    <property type="evidence" value="ECO:0007669"/>
    <property type="project" value="UniProtKB-SubCell"/>
</dbReference>
<keyword evidence="12" id="KW-1185">Reference proteome</keyword>
<evidence type="ECO:0000256" key="5">
    <source>
        <dbReference type="ARBA" id="ARBA00022692"/>
    </source>
</evidence>
<comment type="function">
    <text evidence="8">The phosphoenolpyruvate-dependent sugar phosphotransferase system (PTS), a major carbohydrate active -transport system, catalyzes the phosphorylation of incoming sugar substrates concomitant with their translocation across the cell membrane.</text>
</comment>
<sequence length="466" mass="50989">MEKFNQLAEKSLLPIANKLAAQRHLTALRNGMVSSIPLSILGGVSLIIATPPFNPEQMTQKNIFTGFLLAWYDWAQANAQALKLPFMMSMGLMGLFIAFSIAHNLAEEYEMPALDASIVSTVTFLLVTSPAFSGVPLNQIAENMSSEEMASLGLLSLPMQYLDAKGIFTAIIVSIVCVEIMRVLKEKNIRFKMPDGVPPAIAASFDAILPLFLCTGLFYGISLLIQNITGGDLIPALIMKLLAPAMSGLDSLLGICLITFLAQLFWFFGLHGASITQFVRLPFMSAYIVANATAFSNGEPLQHYFTQPFWSYIIAIGGGGSTLALAFLMLRARSAQMRQLGKIAIIPSLFNINEPLIFGTPLVLNPIMMLPFIFVPVINSIAGYLFMYFGWIGKGFVETPWTTPAPIGAALGTMDIRAGLFVIGLIVLDLLIYFPFFRVLDQQTAKVEKQEEEEMASVALSQEQQI</sequence>
<feature type="transmembrane region" description="Helical" evidence="9">
    <location>
        <begin position="161"/>
        <end position="184"/>
    </location>
</feature>
<feature type="transmembrane region" description="Helical" evidence="9">
    <location>
        <begin position="278"/>
        <end position="297"/>
    </location>
</feature>
<keyword evidence="2 8" id="KW-0813">Transport</keyword>
<dbReference type="Proteomes" id="UP000095094">
    <property type="component" value="Unassembled WGS sequence"/>
</dbReference>
<dbReference type="GO" id="GO:0008982">
    <property type="term" value="F:protein-N(PI)-phosphohistidine-sugar phosphotransferase activity"/>
    <property type="evidence" value="ECO:0007669"/>
    <property type="project" value="UniProtKB-UniRule"/>
</dbReference>
<evidence type="ECO:0000259" key="10">
    <source>
        <dbReference type="PROSITE" id="PS51105"/>
    </source>
</evidence>
<feature type="domain" description="PTS EIIC type-3" evidence="10">
    <location>
        <begin position="8"/>
        <end position="436"/>
    </location>
</feature>
<dbReference type="InterPro" id="IPR051088">
    <property type="entry name" value="PTS_Sugar-EIIC/EIIB"/>
</dbReference>
<reference evidence="12" key="1">
    <citation type="submission" date="2016-09" db="EMBL/GenBank/DDBJ databases">
        <authorList>
            <person name="Gulvik C.A."/>
        </authorList>
    </citation>
    <scope>NUCLEOTIDE SEQUENCE [LARGE SCALE GENOMIC DNA]</scope>
    <source>
        <strain evidence="12">LMG 8895</strain>
    </source>
</reference>
<dbReference type="EMBL" id="MIJY01000044">
    <property type="protein sequence ID" value="OEG09978.1"/>
    <property type="molecule type" value="Genomic_DNA"/>
</dbReference>
<dbReference type="OrthoDB" id="1641940at2"/>
<gene>
    <name evidence="11" type="ORF">BCR25_09710</name>
</gene>
<feature type="transmembrane region" description="Helical" evidence="9">
    <location>
        <begin position="196"/>
        <end position="221"/>
    </location>
</feature>
<dbReference type="PROSITE" id="PS51105">
    <property type="entry name" value="PTS_EIIC_TYPE_3"/>
    <property type="match status" value="1"/>
</dbReference>
<evidence type="ECO:0000256" key="1">
    <source>
        <dbReference type="ARBA" id="ARBA00004651"/>
    </source>
</evidence>
<proteinExistence type="predicted"/>
<keyword evidence="5 9" id="KW-0812">Transmembrane</keyword>
<dbReference type="InterPro" id="IPR004501">
    <property type="entry name" value="PTS_EIIC_3"/>
</dbReference>
<feature type="transmembrane region" description="Helical" evidence="9">
    <location>
        <begin position="118"/>
        <end position="141"/>
    </location>
</feature>
<accession>A0A1E5GBA2</accession>
<evidence type="ECO:0000256" key="8">
    <source>
        <dbReference type="PIRNR" id="PIRNR006351"/>
    </source>
</evidence>
<dbReference type="PANTHER" id="PTHR33989:SF4">
    <property type="entry name" value="PTS SYSTEM N,N'-DIACETYLCHITOBIOSE-SPECIFIC EIIC COMPONENT"/>
    <property type="match status" value="1"/>
</dbReference>
<evidence type="ECO:0000313" key="12">
    <source>
        <dbReference type="Proteomes" id="UP000095094"/>
    </source>
</evidence>
<keyword evidence="4 8" id="KW-0762">Sugar transport</keyword>
<dbReference type="Pfam" id="PF02378">
    <property type="entry name" value="PTS_EIIC"/>
    <property type="match status" value="1"/>
</dbReference>
<keyword evidence="6 9" id="KW-1133">Transmembrane helix</keyword>
<feature type="transmembrane region" description="Helical" evidence="9">
    <location>
        <begin position="367"/>
        <end position="391"/>
    </location>
</feature>
<comment type="subcellular location">
    <subcellularLocation>
        <location evidence="1">Cell membrane</location>
        <topology evidence="1">Multi-pass membrane protein</topology>
    </subcellularLocation>
</comment>
<feature type="transmembrane region" description="Helical" evidence="9">
    <location>
        <begin position="86"/>
        <end position="106"/>
    </location>
</feature>
<comment type="caution">
    <text evidence="11">The sequence shown here is derived from an EMBL/GenBank/DDBJ whole genome shotgun (WGS) entry which is preliminary data.</text>
</comment>
<dbReference type="PANTHER" id="PTHR33989">
    <property type="match status" value="1"/>
</dbReference>
<dbReference type="AlphaFoldDB" id="A0A1E5GBA2"/>
<evidence type="ECO:0000256" key="7">
    <source>
        <dbReference type="ARBA" id="ARBA00023136"/>
    </source>
</evidence>
<feature type="transmembrane region" description="Helical" evidence="9">
    <location>
        <begin position="418"/>
        <end position="440"/>
    </location>
</feature>
<protein>
    <recommendedName>
        <fullName evidence="8">Permease IIC component</fullName>
    </recommendedName>
</protein>
<dbReference type="PIRSF" id="PIRSF006351">
    <property type="entry name" value="PTS_EIIC-Cellobiose"/>
    <property type="match status" value="1"/>
</dbReference>
<dbReference type="InterPro" id="IPR004796">
    <property type="entry name" value="PTS_IIC_cello"/>
</dbReference>
<evidence type="ECO:0000256" key="3">
    <source>
        <dbReference type="ARBA" id="ARBA00022475"/>
    </source>
</evidence>
<keyword evidence="7 8" id="KW-0472">Membrane</keyword>
<dbReference type="NCBIfam" id="TIGR00410">
    <property type="entry name" value="lacE"/>
    <property type="match status" value="1"/>
</dbReference>
<evidence type="ECO:0000256" key="4">
    <source>
        <dbReference type="ARBA" id="ARBA00022597"/>
    </source>
</evidence>
<evidence type="ECO:0000256" key="2">
    <source>
        <dbReference type="ARBA" id="ARBA00022448"/>
    </source>
</evidence>
<keyword evidence="3 8" id="KW-1003">Cell membrane</keyword>
<name>A0A1E5GBA2_9ENTE</name>
<evidence type="ECO:0000256" key="6">
    <source>
        <dbReference type="ARBA" id="ARBA00022989"/>
    </source>
</evidence>
<dbReference type="InterPro" id="IPR003352">
    <property type="entry name" value="PTS_EIIC"/>
</dbReference>
<dbReference type="GO" id="GO:0009401">
    <property type="term" value="P:phosphoenolpyruvate-dependent sugar phosphotransferase system"/>
    <property type="evidence" value="ECO:0007669"/>
    <property type="project" value="InterPro"/>
</dbReference>